<dbReference type="GeneID" id="96873150"/>
<name>A0A1C7FB81_9VIBR</name>
<protein>
    <submittedName>
        <fullName evidence="1">Uncharacterized protein</fullName>
    </submittedName>
</protein>
<keyword evidence="2" id="KW-1185">Reference proteome</keyword>
<evidence type="ECO:0000313" key="2">
    <source>
        <dbReference type="Proteomes" id="UP000092528"/>
    </source>
</evidence>
<accession>A0A1C7FB81</accession>
<dbReference type="RefSeq" id="WP_065545541.1">
    <property type="nucleotide sequence ID" value="NZ_CP016414.1"/>
</dbReference>
<proteinExistence type="predicted"/>
<evidence type="ECO:0000313" key="1">
    <source>
        <dbReference type="EMBL" id="ANU36998.1"/>
    </source>
</evidence>
<dbReference type="AlphaFoldDB" id="A0A1C7FB81"/>
<organism evidence="1 2">
    <name type="scientific">Vibrio scophthalmi</name>
    <dbReference type="NCBI Taxonomy" id="45658"/>
    <lineage>
        <taxon>Bacteria</taxon>
        <taxon>Pseudomonadati</taxon>
        <taxon>Pseudomonadota</taxon>
        <taxon>Gammaproteobacteria</taxon>
        <taxon>Vibrionales</taxon>
        <taxon>Vibrionaceae</taxon>
        <taxon>Vibrio</taxon>
    </lineage>
</organism>
<sequence>MKDLVAEVEQLDKGGLYEFQIDNVTLQDCKIEFLLTITNSSKNLVLSRWRVACSQCRNIVIDRCEIPRDFSLKYDTLMIGKSGINGSHFSATKLGVLV</sequence>
<reference evidence="1 2" key="1">
    <citation type="submission" date="2016-07" db="EMBL/GenBank/DDBJ databases">
        <title>Genome sequencing of Vibrio scophthalmi strain VS-05, an isolated from Paralichthys olivaceus.</title>
        <authorList>
            <person name="Han H.-J."/>
        </authorList>
    </citation>
    <scope>NUCLEOTIDE SEQUENCE [LARGE SCALE GENOMIC DNA]</scope>
    <source>
        <strain evidence="1 2">VS-05</strain>
    </source>
</reference>
<gene>
    <name evidence="1" type="ORF">VSVS05_01873</name>
</gene>
<dbReference type="Proteomes" id="UP000092528">
    <property type="component" value="Chromosome 1"/>
</dbReference>
<dbReference type="EMBL" id="CP016414">
    <property type="protein sequence ID" value="ANU36998.1"/>
    <property type="molecule type" value="Genomic_DNA"/>
</dbReference>